<evidence type="ECO:0000313" key="2">
    <source>
        <dbReference type="Proteomes" id="UP000789375"/>
    </source>
</evidence>
<accession>A0A9N9FJI6</accession>
<proteinExistence type="predicted"/>
<dbReference type="EMBL" id="CAJVPP010001155">
    <property type="protein sequence ID" value="CAG8537502.1"/>
    <property type="molecule type" value="Genomic_DNA"/>
</dbReference>
<keyword evidence="2" id="KW-1185">Reference proteome</keyword>
<comment type="caution">
    <text evidence="1">The sequence shown here is derived from an EMBL/GenBank/DDBJ whole genome shotgun (WGS) entry which is preliminary data.</text>
</comment>
<gene>
    <name evidence="1" type="ORF">FMOSSE_LOCUS5815</name>
</gene>
<protein>
    <submittedName>
        <fullName evidence="1">10598_t:CDS:1</fullName>
    </submittedName>
</protein>
<name>A0A9N9FJI6_FUNMO</name>
<reference evidence="1" key="1">
    <citation type="submission" date="2021-06" db="EMBL/GenBank/DDBJ databases">
        <authorList>
            <person name="Kallberg Y."/>
            <person name="Tangrot J."/>
            <person name="Rosling A."/>
        </authorList>
    </citation>
    <scope>NUCLEOTIDE SEQUENCE</scope>
    <source>
        <strain evidence="1">87-6 pot B 2015</strain>
    </source>
</reference>
<feature type="non-terminal residue" evidence="1">
    <location>
        <position position="1"/>
    </location>
</feature>
<evidence type="ECO:0000313" key="1">
    <source>
        <dbReference type="EMBL" id="CAG8537502.1"/>
    </source>
</evidence>
<dbReference type="AlphaFoldDB" id="A0A9N9FJI6"/>
<sequence>INSIFDINEEAEEASKKIDIDISDNEINLILDTIDEGIKDDNTIPEESKEANKMKTYHFLVEVYEKWIKNLRSVGLSYV</sequence>
<organism evidence="1 2">
    <name type="scientific">Funneliformis mosseae</name>
    <name type="common">Endomycorrhizal fungus</name>
    <name type="synonym">Glomus mosseae</name>
    <dbReference type="NCBI Taxonomy" id="27381"/>
    <lineage>
        <taxon>Eukaryota</taxon>
        <taxon>Fungi</taxon>
        <taxon>Fungi incertae sedis</taxon>
        <taxon>Mucoromycota</taxon>
        <taxon>Glomeromycotina</taxon>
        <taxon>Glomeromycetes</taxon>
        <taxon>Glomerales</taxon>
        <taxon>Glomeraceae</taxon>
        <taxon>Funneliformis</taxon>
    </lineage>
</organism>
<dbReference type="Proteomes" id="UP000789375">
    <property type="component" value="Unassembled WGS sequence"/>
</dbReference>